<accession>A0ABD0M4T9</accession>
<name>A0ABD0M4T9_9CAEN</name>
<evidence type="ECO:0000313" key="2">
    <source>
        <dbReference type="Proteomes" id="UP001519460"/>
    </source>
</evidence>
<keyword evidence="2" id="KW-1185">Reference proteome</keyword>
<dbReference type="Proteomes" id="UP001519460">
    <property type="component" value="Unassembled WGS sequence"/>
</dbReference>
<dbReference type="EMBL" id="JACVVK020000006">
    <property type="protein sequence ID" value="KAK7506542.1"/>
    <property type="molecule type" value="Genomic_DNA"/>
</dbReference>
<gene>
    <name evidence="1" type="ORF">BaRGS_00002017</name>
</gene>
<proteinExistence type="predicted"/>
<reference evidence="1 2" key="1">
    <citation type="journal article" date="2023" name="Sci. Data">
        <title>Genome assembly of the Korean intertidal mud-creeper Batillaria attramentaria.</title>
        <authorList>
            <person name="Patra A.K."/>
            <person name="Ho P.T."/>
            <person name="Jun S."/>
            <person name="Lee S.J."/>
            <person name="Kim Y."/>
            <person name="Won Y.J."/>
        </authorList>
    </citation>
    <scope>NUCLEOTIDE SEQUENCE [LARGE SCALE GENOMIC DNA]</scope>
    <source>
        <strain evidence="1">Wonlab-2016</strain>
    </source>
</reference>
<evidence type="ECO:0000313" key="1">
    <source>
        <dbReference type="EMBL" id="KAK7506542.1"/>
    </source>
</evidence>
<comment type="caution">
    <text evidence="1">The sequence shown here is derived from an EMBL/GenBank/DDBJ whole genome shotgun (WGS) entry which is preliminary data.</text>
</comment>
<dbReference type="AlphaFoldDB" id="A0ABD0M4T9"/>
<protein>
    <submittedName>
        <fullName evidence="1">Uncharacterized protein</fullName>
    </submittedName>
</protein>
<sequence>MKVGRVEGELFLYPHHLKGLGGGAVRGRVPLVRPIGGQRGRERFVVLGNDIRLRVPSFGVYLTTHLHDNLWCFCAFNTDSTKNPTGFERQGYCTNRKTAAKRVPCSHFISYTVALPVCCEENMEIGAVCSVRAGYCGLGQNAPRFLRNRISKSK</sequence>
<organism evidence="1 2">
    <name type="scientific">Batillaria attramentaria</name>
    <dbReference type="NCBI Taxonomy" id="370345"/>
    <lineage>
        <taxon>Eukaryota</taxon>
        <taxon>Metazoa</taxon>
        <taxon>Spiralia</taxon>
        <taxon>Lophotrochozoa</taxon>
        <taxon>Mollusca</taxon>
        <taxon>Gastropoda</taxon>
        <taxon>Caenogastropoda</taxon>
        <taxon>Sorbeoconcha</taxon>
        <taxon>Cerithioidea</taxon>
        <taxon>Batillariidae</taxon>
        <taxon>Batillaria</taxon>
    </lineage>
</organism>